<accession>A0A381PJG3</accession>
<reference evidence="1" key="1">
    <citation type="submission" date="2018-05" db="EMBL/GenBank/DDBJ databases">
        <authorList>
            <person name="Lanie J.A."/>
            <person name="Ng W.-L."/>
            <person name="Kazmierczak K.M."/>
            <person name="Andrzejewski T.M."/>
            <person name="Davidsen T.M."/>
            <person name="Wayne K.J."/>
            <person name="Tettelin H."/>
            <person name="Glass J.I."/>
            <person name="Rusch D."/>
            <person name="Podicherti R."/>
            <person name="Tsui H.-C.T."/>
            <person name="Winkler M.E."/>
        </authorList>
    </citation>
    <scope>NUCLEOTIDE SEQUENCE</scope>
</reference>
<evidence type="ECO:0000313" key="1">
    <source>
        <dbReference type="EMBL" id="SUZ67162.1"/>
    </source>
</evidence>
<gene>
    <name evidence="1" type="ORF">METZ01_LOCUS20016</name>
</gene>
<protein>
    <recommendedName>
        <fullName evidence="2">Caspase family p20 domain-containing protein</fullName>
    </recommendedName>
</protein>
<dbReference type="EMBL" id="UINC01001005">
    <property type="protein sequence ID" value="SUZ67162.1"/>
    <property type="molecule type" value="Genomic_DNA"/>
</dbReference>
<name>A0A381PJG3_9ZZZZ</name>
<evidence type="ECO:0008006" key="2">
    <source>
        <dbReference type="Google" id="ProtNLM"/>
    </source>
</evidence>
<dbReference type="AlphaFoldDB" id="A0A381PJG3"/>
<proteinExistence type="predicted"/>
<organism evidence="1">
    <name type="scientific">marine metagenome</name>
    <dbReference type="NCBI Taxonomy" id="408172"/>
    <lineage>
        <taxon>unclassified sequences</taxon>
        <taxon>metagenomes</taxon>
        <taxon>ecological metagenomes</taxon>
    </lineage>
</organism>
<sequence length="349" mass="38822">MRHTKALLVAIALFGMTAEAAAQLSGVENSSNFFLNSPNSTKYAVIMVGPSVGEENQLKFRQWAFSLHDILARDYGYSSDTISLLYDRGETDFTGGERVDGACDRVGIEQGLADLKEQVETGDQITLYLIGHGSGSDEEAKFNIVGPDITGLEFADLLDQFNEQDIVIINTTSASYGFSAFLSSEGRVVISSTRSPSERYDPVFSRYFIEALDNRNGDRDKNNRVSMLEAFEYAKSNVEAWYEGQGRLASEHAGLDDNGDSLFALEPNSDAVDGRLAEIAYIDTLVDSQADLSLEQLALKARMQELERDVFILRGRKADFLEVDYWQQMEGFLVELARTTRQFNETLLP</sequence>